<dbReference type="Gene3D" id="1.10.1220.170">
    <property type="match status" value="1"/>
</dbReference>
<accession>A0A2W1J7G1</accession>
<comment type="function">
    <text evidence="2">Antitoxin component of a type II toxin-antitoxin (TA) system.</text>
</comment>
<dbReference type="PANTHER" id="PTHR33713">
    <property type="entry name" value="ANTITOXIN YAFN-RELATED"/>
    <property type="match status" value="1"/>
</dbReference>
<dbReference type="InterPro" id="IPR036165">
    <property type="entry name" value="YefM-like_sf"/>
</dbReference>
<dbReference type="InterPro" id="IPR006442">
    <property type="entry name" value="Antitoxin_Phd/YefM"/>
</dbReference>
<dbReference type="Gene3D" id="3.40.1620.10">
    <property type="entry name" value="YefM-like domain"/>
    <property type="match status" value="1"/>
</dbReference>
<reference evidence="3 4" key="1">
    <citation type="journal article" date="2018" name="Sci. Rep.">
        <title>A novel species of the marine cyanobacterium Acaryochloris with a unique pigment content and lifestyle.</title>
        <authorList>
            <person name="Partensky F."/>
            <person name="Six C."/>
            <person name="Ratin M."/>
            <person name="Garczarek L."/>
            <person name="Vaulot D."/>
            <person name="Probert I."/>
            <person name="Calteau A."/>
            <person name="Gourvil P."/>
            <person name="Marie D."/>
            <person name="Grebert T."/>
            <person name="Bouchier C."/>
            <person name="Le Panse S."/>
            <person name="Gachenot M."/>
            <person name="Rodriguez F."/>
            <person name="Garrido J.L."/>
        </authorList>
    </citation>
    <scope>NUCLEOTIDE SEQUENCE [LARGE SCALE GENOMIC DNA]</scope>
    <source>
        <strain evidence="3 4">RCC1774</strain>
    </source>
</reference>
<keyword evidence="4" id="KW-1185">Reference proteome</keyword>
<dbReference type="SUPFAM" id="SSF143120">
    <property type="entry name" value="YefM-like"/>
    <property type="match status" value="1"/>
</dbReference>
<dbReference type="InterPro" id="IPR051405">
    <property type="entry name" value="phD/YefM_antitoxin"/>
</dbReference>
<gene>
    <name evidence="3" type="ORF">C1752_12976</name>
</gene>
<dbReference type="PANTHER" id="PTHR33713:SF6">
    <property type="entry name" value="ANTITOXIN YEFM"/>
    <property type="match status" value="1"/>
</dbReference>
<dbReference type="OrthoDB" id="2321886at2"/>
<dbReference type="Proteomes" id="UP000248857">
    <property type="component" value="Unassembled WGS sequence"/>
</dbReference>
<comment type="similarity">
    <text evidence="1 2">Belongs to the phD/YefM antitoxin family.</text>
</comment>
<evidence type="ECO:0000256" key="1">
    <source>
        <dbReference type="ARBA" id="ARBA00009981"/>
    </source>
</evidence>
<evidence type="ECO:0000313" key="3">
    <source>
        <dbReference type="EMBL" id="PZD70423.1"/>
    </source>
</evidence>
<protein>
    <recommendedName>
        <fullName evidence="2">Antitoxin</fullName>
    </recommendedName>
</protein>
<dbReference type="EMBL" id="PQWO01000038">
    <property type="protein sequence ID" value="PZD70423.1"/>
    <property type="molecule type" value="Genomic_DNA"/>
</dbReference>
<evidence type="ECO:0000313" key="4">
    <source>
        <dbReference type="Proteomes" id="UP000248857"/>
    </source>
</evidence>
<name>A0A2W1J7G1_9CYAN</name>
<organism evidence="3 4">
    <name type="scientific">Acaryochloris thomasi RCC1774</name>
    <dbReference type="NCBI Taxonomy" id="1764569"/>
    <lineage>
        <taxon>Bacteria</taxon>
        <taxon>Bacillati</taxon>
        <taxon>Cyanobacteriota</taxon>
        <taxon>Cyanophyceae</taxon>
        <taxon>Acaryochloridales</taxon>
        <taxon>Acaryochloridaceae</taxon>
        <taxon>Acaryochloris</taxon>
        <taxon>Acaryochloris thomasi</taxon>
    </lineage>
</organism>
<dbReference type="AlphaFoldDB" id="A0A2W1J7G1"/>
<evidence type="ECO:0000256" key="2">
    <source>
        <dbReference type="RuleBase" id="RU362080"/>
    </source>
</evidence>
<comment type="caution">
    <text evidence="3">The sequence shown here is derived from an EMBL/GenBank/DDBJ whole genome shotgun (WGS) entry which is preliminary data.</text>
</comment>
<dbReference type="RefSeq" id="WP_110989035.1">
    <property type="nucleotide sequence ID" value="NZ_CAWNWM010000038.1"/>
</dbReference>
<sequence length="120" mass="13394">MLISKAESATNARKEFFKILDEVAEDSSVVIVKRKDAPNVAILAESELSSLVETVHLLRSSKNAERLFSALEKSQTRDLDRPEQIDHEQTLAELRQYCEQTEEADTVNITGSITAESSDL</sequence>
<proteinExistence type="inferred from homology"/>
<dbReference type="Pfam" id="PF02604">
    <property type="entry name" value="PhdYeFM_antitox"/>
    <property type="match status" value="1"/>
</dbReference>